<organism evidence="1 2">
    <name type="scientific">Acinetobacter piscicola</name>
    <dbReference type="NCBI Taxonomy" id="2006115"/>
    <lineage>
        <taxon>Bacteria</taxon>
        <taxon>Pseudomonadati</taxon>
        <taxon>Pseudomonadota</taxon>
        <taxon>Gammaproteobacteria</taxon>
        <taxon>Moraxellales</taxon>
        <taxon>Moraxellaceae</taxon>
        <taxon>Acinetobacter</taxon>
    </lineage>
</organism>
<accession>A0A7S7AIF5</accession>
<sequence>MIDKRVLIDFFASKCSEVKSVNRDEVDDFLQLNNIKIRSDHRDFLVNFGNSSNLITGYFGDCTFNRFKKYNSEPLEYLDGDLPSDTVYFGQDFSDEPICILNSDGGIYSYDGEEISMLYYLNVDSFIFSCLINNLFSNNFFEKITSDMKIGDTREFEIENSKYKLKDLETYEYRYYLKNNEFIVLDYRQGYVNKYFNRLLDSL</sequence>
<dbReference type="Proteomes" id="UP000593966">
    <property type="component" value="Chromosome"/>
</dbReference>
<evidence type="ECO:0000313" key="1">
    <source>
        <dbReference type="EMBL" id="QOW46696.1"/>
    </source>
</evidence>
<evidence type="ECO:0008006" key="3">
    <source>
        <dbReference type="Google" id="ProtNLM"/>
    </source>
</evidence>
<gene>
    <name evidence="1" type="ORF">G0028_12750</name>
</gene>
<dbReference type="InterPro" id="IPR037883">
    <property type="entry name" value="Knr4/Smi1-like_sf"/>
</dbReference>
<dbReference type="AlphaFoldDB" id="A0A7S7AIF5"/>
<dbReference type="EMBL" id="CP048659">
    <property type="protein sequence ID" value="QOW46696.1"/>
    <property type="molecule type" value="Genomic_DNA"/>
</dbReference>
<keyword evidence="2" id="KW-1185">Reference proteome</keyword>
<dbReference type="RefSeq" id="WP_180046182.1">
    <property type="nucleotide sequence ID" value="NZ_CP048659.1"/>
</dbReference>
<protein>
    <recommendedName>
        <fullName evidence="3">SMI1/KNR4 family protein</fullName>
    </recommendedName>
</protein>
<dbReference type="SUPFAM" id="SSF160631">
    <property type="entry name" value="SMI1/KNR4-like"/>
    <property type="match status" value="1"/>
</dbReference>
<evidence type="ECO:0000313" key="2">
    <source>
        <dbReference type="Proteomes" id="UP000593966"/>
    </source>
</evidence>
<proteinExistence type="predicted"/>
<name>A0A7S7AIF5_9GAMM</name>
<reference evidence="1 2" key="1">
    <citation type="submission" date="2020-02" db="EMBL/GenBank/DDBJ databases">
        <title>Tigecycline-resistant Acinetobacter species from pigs and migratory birds.</title>
        <authorList>
            <person name="Chen C."/>
            <person name="Sun J."/>
            <person name="Liao X.-P."/>
            <person name="Liu Y.-H."/>
        </authorList>
    </citation>
    <scope>NUCLEOTIDE SEQUENCE [LARGE SCALE GENOMIC DNA]</scope>
    <source>
        <strain evidence="1 2">YH12207_T</strain>
    </source>
</reference>